<dbReference type="PROSITE" id="PS50835">
    <property type="entry name" value="IG_LIKE"/>
    <property type="match status" value="2"/>
</dbReference>
<dbReference type="InterPro" id="IPR003599">
    <property type="entry name" value="Ig_sub"/>
</dbReference>
<sequence>MTNTLECQRQIDHSDLELLSVCAVSSVPEDFHTASSDQALDAEAGADVILPCAAEPRAVGPEDLTVEWIVLGHEERTDSVHTFKNGRDRNKRQMASYQNRTALFHDELQNGNMSLKLSVVKASDSGDYICVRTSRTGQHYAIVKLTVRVRGSKPEISSDFCEEGWCRLVCESSGWNPKPTADWLDDQQRNLNSEVEKVTLEPEDGYTVKRRLLVAEGGNSTFTCRVSEKDHVVENTFHI</sequence>
<feature type="domain" description="Ig-like" evidence="7">
    <location>
        <begin position="28"/>
        <end position="146"/>
    </location>
</feature>
<keyword evidence="8" id="KW-1185">Reference proteome</keyword>
<evidence type="ECO:0000256" key="3">
    <source>
        <dbReference type="ARBA" id="ARBA00023136"/>
    </source>
</evidence>
<proteinExistence type="predicted"/>
<dbReference type="GO" id="GO:0005102">
    <property type="term" value="F:signaling receptor binding"/>
    <property type="evidence" value="ECO:0007669"/>
    <property type="project" value="TreeGrafter"/>
</dbReference>
<dbReference type="Gene3D" id="2.60.40.10">
    <property type="entry name" value="Immunoglobulins"/>
    <property type="match status" value="2"/>
</dbReference>
<dbReference type="Pfam" id="PF07686">
    <property type="entry name" value="V-set"/>
    <property type="match status" value="1"/>
</dbReference>
<keyword evidence="5" id="KW-0325">Glycoprotein</keyword>
<dbReference type="AlphaFoldDB" id="A0A6P8F598"/>
<dbReference type="Proteomes" id="UP000515152">
    <property type="component" value="Chromosome 26"/>
</dbReference>
<keyword evidence="2" id="KW-0732">Signal</keyword>
<evidence type="ECO:0000256" key="5">
    <source>
        <dbReference type="ARBA" id="ARBA00023180"/>
    </source>
</evidence>
<protein>
    <submittedName>
        <fullName evidence="9">Butyrophilin-like protein 2</fullName>
    </submittedName>
</protein>
<evidence type="ECO:0000259" key="7">
    <source>
        <dbReference type="PROSITE" id="PS50835"/>
    </source>
</evidence>
<dbReference type="SUPFAM" id="SSF48726">
    <property type="entry name" value="Immunoglobulin"/>
    <property type="match status" value="2"/>
</dbReference>
<dbReference type="InterPro" id="IPR036179">
    <property type="entry name" value="Ig-like_dom_sf"/>
</dbReference>
<reference evidence="9" key="1">
    <citation type="submission" date="2025-08" db="UniProtKB">
        <authorList>
            <consortium name="RefSeq"/>
        </authorList>
    </citation>
    <scope>IDENTIFICATION</scope>
</reference>
<dbReference type="RefSeq" id="XP_031419306.1">
    <property type="nucleotide sequence ID" value="XM_031563446.2"/>
</dbReference>
<dbReference type="GO" id="GO:0009897">
    <property type="term" value="C:external side of plasma membrane"/>
    <property type="evidence" value="ECO:0007669"/>
    <property type="project" value="TreeGrafter"/>
</dbReference>
<dbReference type="KEGG" id="char:116219709"/>
<evidence type="ECO:0000313" key="8">
    <source>
        <dbReference type="Proteomes" id="UP000515152"/>
    </source>
</evidence>
<dbReference type="GO" id="GO:1903037">
    <property type="term" value="P:regulation of leukocyte cell-cell adhesion"/>
    <property type="evidence" value="ECO:0007669"/>
    <property type="project" value="UniProtKB-ARBA"/>
</dbReference>
<feature type="domain" description="Ig-like" evidence="7">
    <location>
        <begin position="154"/>
        <end position="239"/>
    </location>
</feature>
<gene>
    <name evidence="9" type="primary">LOC116219709</name>
</gene>
<dbReference type="GO" id="GO:0050863">
    <property type="term" value="P:regulation of T cell activation"/>
    <property type="evidence" value="ECO:0007669"/>
    <property type="project" value="UniProtKB-ARBA"/>
</dbReference>
<dbReference type="InterPro" id="IPR007110">
    <property type="entry name" value="Ig-like_dom"/>
</dbReference>
<keyword evidence="4" id="KW-1015">Disulfide bond</keyword>
<accession>A0A6P8F598</accession>
<dbReference type="OrthoDB" id="10055806at2759"/>
<dbReference type="PANTHER" id="PTHR24100">
    <property type="entry name" value="BUTYROPHILIN"/>
    <property type="match status" value="1"/>
</dbReference>
<dbReference type="InterPro" id="IPR013783">
    <property type="entry name" value="Ig-like_fold"/>
</dbReference>
<dbReference type="InterPro" id="IPR013106">
    <property type="entry name" value="Ig_V-set"/>
</dbReference>
<evidence type="ECO:0000256" key="1">
    <source>
        <dbReference type="ARBA" id="ARBA00004370"/>
    </source>
</evidence>
<dbReference type="Pfam" id="PF22705">
    <property type="entry name" value="C2-set_3"/>
    <property type="match status" value="1"/>
</dbReference>
<dbReference type="GO" id="GO:0050852">
    <property type="term" value="P:T cell receptor signaling pathway"/>
    <property type="evidence" value="ECO:0007669"/>
    <property type="project" value="TreeGrafter"/>
</dbReference>
<evidence type="ECO:0000256" key="6">
    <source>
        <dbReference type="ARBA" id="ARBA00023319"/>
    </source>
</evidence>
<keyword evidence="6" id="KW-0393">Immunoglobulin domain</keyword>
<dbReference type="SMART" id="SM00409">
    <property type="entry name" value="IG"/>
    <property type="match status" value="1"/>
</dbReference>
<dbReference type="GeneID" id="116219709"/>
<dbReference type="InterPro" id="IPR050504">
    <property type="entry name" value="IgSF_BTN/MOG"/>
</dbReference>
<evidence type="ECO:0000313" key="9">
    <source>
        <dbReference type="RefSeq" id="XP_031419306.1"/>
    </source>
</evidence>
<dbReference type="GO" id="GO:0001817">
    <property type="term" value="P:regulation of cytokine production"/>
    <property type="evidence" value="ECO:0007669"/>
    <property type="project" value="TreeGrafter"/>
</dbReference>
<name>A0A6P8F598_CLUHA</name>
<evidence type="ECO:0000256" key="2">
    <source>
        <dbReference type="ARBA" id="ARBA00022729"/>
    </source>
</evidence>
<evidence type="ECO:0000256" key="4">
    <source>
        <dbReference type="ARBA" id="ARBA00023157"/>
    </source>
</evidence>
<dbReference type="FunFam" id="2.60.40.10:FF:000142">
    <property type="entry name" value="V-set domain-containing T-cell activation inhibitor 1"/>
    <property type="match status" value="1"/>
</dbReference>
<dbReference type="InterPro" id="IPR053896">
    <property type="entry name" value="BTN3A2-like_Ig-C"/>
</dbReference>
<organism evidence="8 9">
    <name type="scientific">Clupea harengus</name>
    <name type="common">Atlantic herring</name>
    <dbReference type="NCBI Taxonomy" id="7950"/>
    <lineage>
        <taxon>Eukaryota</taxon>
        <taxon>Metazoa</taxon>
        <taxon>Chordata</taxon>
        <taxon>Craniata</taxon>
        <taxon>Vertebrata</taxon>
        <taxon>Euteleostomi</taxon>
        <taxon>Actinopterygii</taxon>
        <taxon>Neopterygii</taxon>
        <taxon>Teleostei</taxon>
        <taxon>Clupei</taxon>
        <taxon>Clupeiformes</taxon>
        <taxon>Clupeoidei</taxon>
        <taxon>Clupeidae</taxon>
        <taxon>Clupea</taxon>
    </lineage>
</organism>
<keyword evidence="3" id="KW-0472">Membrane</keyword>
<comment type="subcellular location">
    <subcellularLocation>
        <location evidence="1">Membrane</location>
    </subcellularLocation>
</comment>